<protein>
    <submittedName>
        <fullName evidence="1">Uncharacterized protein</fullName>
    </submittedName>
</protein>
<reference evidence="1" key="2">
    <citation type="submission" date="2025-08" db="UniProtKB">
        <authorList>
            <consortium name="Ensembl"/>
        </authorList>
    </citation>
    <scope>IDENTIFICATION</scope>
</reference>
<name>A0A7N5KQQ0_AILME</name>
<reference evidence="1" key="3">
    <citation type="submission" date="2025-09" db="UniProtKB">
        <authorList>
            <consortium name="Ensembl"/>
        </authorList>
    </citation>
    <scope>IDENTIFICATION</scope>
</reference>
<dbReference type="AlphaFoldDB" id="A0A7N5KQQ0"/>
<evidence type="ECO:0000313" key="2">
    <source>
        <dbReference type="Proteomes" id="UP000008912"/>
    </source>
</evidence>
<proteinExistence type="predicted"/>
<organism evidence="1 2">
    <name type="scientific">Ailuropoda melanoleuca</name>
    <name type="common">Giant panda</name>
    <dbReference type="NCBI Taxonomy" id="9646"/>
    <lineage>
        <taxon>Eukaryota</taxon>
        <taxon>Metazoa</taxon>
        <taxon>Chordata</taxon>
        <taxon>Craniata</taxon>
        <taxon>Vertebrata</taxon>
        <taxon>Euteleostomi</taxon>
        <taxon>Mammalia</taxon>
        <taxon>Eutheria</taxon>
        <taxon>Laurasiatheria</taxon>
        <taxon>Carnivora</taxon>
        <taxon>Caniformia</taxon>
        <taxon>Ursidae</taxon>
        <taxon>Ailuropoda</taxon>
    </lineage>
</organism>
<accession>A0A7N5KQQ0</accession>
<reference evidence="1 2" key="1">
    <citation type="journal article" date="2010" name="Nature">
        <title>The sequence and de novo assembly of the giant panda genome.</title>
        <authorList>
            <person name="Li R."/>
            <person name="Fan W."/>
            <person name="Tian G."/>
            <person name="Zhu H."/>
            <person name="He L."/>
            <person name="Cai J."/>
            <person name="Huang Q."/>
            <person name="Cai Q."/>
            <person name="Li B."/>
            <person name="Bai Y."/>
            <person name="Zhang Z."/>
            <person name="Zhang Y."/>
            <person name="Wang W."/>
            <person name="Li J."/>
            <person name="Wei F."/>
            <person name="Li H."/>
            <person name="Jian M."/>
            <person name="Li J."/>
            <person name="Zhang Z."/>
            <person name="Nielsen R."/>
            <person name="Li D."/>
            <person name="Gu W."/>
            <person name="Yang Z."/>
            <person name="Xuan Z."/>
            <person name="Ryder O.A."/>
            <person name="Leung F.C."/>
            <person name="Zhou Y."/>
            <person name="Cao J."/>
            <person name="Sun X."/>
            <person name="Fu Y."/>
            <person name="Fang X."/>
            <person name="Guo X."/>
            <person name="Wang B."/>
            <person name="Hou R."/>
            <person name="Shen F."/>
            <person name="Mu B."/>
            <person name="Ni P."/>
            <person name="Lin R."/>
            <person name="Qian W."/>
            <person name="Wang G."/>
            <person name="Yu C."/>
            <person name="Nie W."/>
            <person name="Wang J."/>
            <person name="Wu Z."/>
            <person name="Liang H."/>
            <person name="Min J."/>
            <person name="Wu Q."/>
            <person name="Cheng S."/>
            <person name="Ruan J."/>
            <person name="Wang M."/>
            <person name="Shi Z."/>
            <person name="Wen M."/>
            <person name="Liu B."/>
            <person name="Ren X."/>
            <person name="Zheng H."/>
            <person name="Dong D."/>
            <person name="Cook K."/>
            <person name="Shan G."/>
            <person name="Zhang H."/>
            <person name="Kosiol C."/>
            <person name="Xie X."/>
            <person name="Lu Z."/>
            <person name="Zheng H."/>
            <person name="Li Y."/>
            <person name="Steiner C.C."/>
            <person name="Lam T.T."/>
            <person name="Lin S."/>
            <person name="Zhang Q."/>
            <person name="Li G."/>
            <person name="Tian J."/>
            <person name="Gong T."/>
            <person name="Liu H."/>
            <person name="Zhang D."/>
            <person name="Fang L."/>
            <person name="Ye C."/>
            <person name="Zhang J."/>
            <person name="Hu W."/>
            <person name="Xu A."/>
            <person name="Ren Y."/>
            <person name="Zhang G."/>
            <person name="Bruford M.W."/>
            <person name="Li Q."/>
            <person name="Ma L."/>
            <person name="Guo Y."/>
            <person name="An N."/>
            <person name="Hu Y."/>
            <person name="Zheng Y."/>
            <person name="Shi Y."/>
            <person name="Li Z."/>
            <person name="Liu Q."/>
            <person name="Chen Y."/>
            <person name="Zhao J."/>
            <person name="Qu N."/>
            <person name="Zhao S."/>
            <person name="Tian F."/>
            <person name="Wang X."/>
            <person name="Wang H."/>
            <person name="Xu L."/>
            <person name="Liu X."/>
            <person name="Vinar T."/>
            <person name="Wang Y."/>
            <person name="Lam T.W."/>
            <person name="Yiu S.M."/>
            <person name="Liu S."/>
            <person name="Zhang H."/>
            <person name="Li D."/>
            <person name="Huang Y."/>
            <person name="Wang X."/>
            <person name="Yang G."/>
            <person name="Jiang Z."/>
            <person name="Wang J."/>
            <person name="Qin N."/>
            <person name="Li L."/>
            <person name="Li J."/>
            <person name="Bolund L."/>
            <person name="Kristiansen K."/>
            <person name="Wong G.K."/>
            <person name="Olson M."/>
            <person name="Zhang X."/>
            <person name="Li S."/>
            <person name="Yang H."/>
            <person name="Wang J."/>
            <person name="Wang J."/>
        </authorList>
    </citation>
    <scope>NUCLEOTIDE SEQUENCE [LARGE SCALE GENOMIC DNA]</scope>
</reference>
<dbReference type="InParanoid" id="A0A7N5KQQ0"/>
<keyword evidence="2" id="KW-1185">Reference proteome</keyword>
<evidence type="ECO:0000313" key="1">
    <source>
        <dbReference type="Ensembl" id="ENSAMEP00000043457.1"/>
    </source>
</evidence>
<dbReference type="GeneTree" id="ENSGT00900000143497"/>
<dbReference type="Proteomes" id="UP000008912">
    <property type="component" value="Unassembled WGS sequence"/>
</dbReference>
<sequence>NPAQPGPTWLPEDRQVGLPAGELRIGEHHDTVLGGFVETKHSLLGRWGTLTDGVHPCDHLILAHVVAGLVLGRAPRVKQQALNAVSLEKSVWAGRALLTRVSKGSRLRALALPTHTVPTVTADLAIFGQARADVCRAVTVVPNVTCVALAFSTVTLTVA</sequence>
<dbReference type="Ensembl" id="ENSAMET00000043638.1">
    <property type="protein sequence ID" value="ENSAMEP00000043457.1"/>
    <property type="gene ID" value="ENSAMEG00000023617.1"/>
</dbReference>